<dbReference type="Pfam" id="PF06089">
    <property type="entry name" value="Asparaginase_II"/>
    <property type="match status" value="1"/>
</dbReference>
<organism evidence="1 2">
    <name type="scientific">Paenibacillus eucommiae</name>
    <dbReference type="NCBI Taxonomy" id="1355755"/>
    <lineage>
        <taxon>Bacteria</taxon>
        <taxon>Bacillati</taxon>
        <taxon>Bacillota</taxon>
        <taxon>Bacilli</taxon>
        <taxon>Bacillales</taxon>
        <taxon>Paenibacillaceae</taxon>
        <taxon>Paenibacillus</taxon>
    </lineage>
</organism>
<reference evidence="1 2" key="1">
    <citation type="submission" date="2021-03" db="EMBL/GenBank/DDBJ databases">
        <title>Genomic Encyclopedia of Type Strains, Phase IV (KMG-IV): sequencing the most valuable type-strain genomes for metagenomic binning, comparative biology and taxonomic classification.</title>
        <authorList>
            <person name="Goeker M."/>
        </authorList>
    </citation>
    <scope>NUCLEOTIDE SEQUENCE [LARGE SCALE GENOMIC DNA]</scope>
    <source>
        <strain evidence="1 2">DSM 26048</strain>
    </source>
</reference>
<dbReference type="InterPro" id="IPR010349">
    <property type="entry name" value="Asparaginase_II"/>
</dbReference>
<protein>
    <submittedName>
        <fullName evidence="1">L-asparaginase II</fullName>
    </submittedName>
</protein>
<proteinExistence type="predicted"/>
<dbReference type="RefSeq" id="WP_209978947.1">
    <property type="nucleotide sequence ID" value="NZ_JAGGLB010000050.1"/>
</dbReference>
<keyword evidence="2" id="KW-1185">Reference proteome</keyword>
<name>A0ABS4J9F3_9BACL</name>
<evidence type="ECO:0000313" key="1">
    <source>
        <dbReference type="EMBL" id="MBP1996470.1"/>
    </source>
</evidence>
<evidence type="ECO:0000313" key="2">
    <source>
        <dbReference type="Proteomes" id="UP001519287"/>
    </source>
</evidence>
<dbReference type="PANTHER" id="PTHR42110">
    <property type="entry name" value="L-ASPARAGINASE, PUTATIVE (AFU_ORTHOLOGUE AFUA_3G11890)-RELATED"/>
    <property type="match status" value="1"/>
</dbReference>
<dbReference type="EMBL" id="JAGGLB010000050">
    <property type="protein sequence ID" value="MBP1996470.1"/>
    <property type="molecule type" value="Genomic_DNA"/>
</dbReference>
<sequence length="337" mass="36130">MKPSAAIVHVNRGPLTESIHHGHIAVVNNQGRLLGQLGYAGFLTFARSTAKLLQAIPVIESGAADHYQLSDAEIALLCASHNGEAEHTTAAASILTKLQLNSDHLQCGIHEPWHVPTALRLRAAHSAPTPLHNNCSGKHCGMLTLAAHMNVSHENYLHAAHPVQQQMLNIISEMSGVERAHIKLGIDGCGVPVFGIGIDSLALAYAKLGCPGDLSTKRAAACNRIRRAISKHPHYLAGSDRFDTCLVQVTQGRIIGKMGAEGVFALAAADAGLGIAIKVEDGSERALYPTVVETLLQLDLLSLSELEALSAFHYPLLRNWQGTEVGSIRPQFRLHFV</sequence>
<dbReference type="PANTHER" id="PTHR42110:SF1">
    <property type="entry name" value="L-ASPARAGINASE, PUTATIVE (AFU_ORTHOLOGUE AFUA_3G11890)-RELATED"/>
    <property type="match status" value="1"/>
</dbReference>
<dbReference type="Proteomes" id="UP001519287">
    <property type="component" value="Unassembled WGS sequence"/>
</dbReference>
<gene>
    <name evidence="1" type="ORF">J2Z66_008118</name>
</gene>
<accession>A0ABS4J9F3</accession>
<comment type="caution">
    <text evidence="1">The sequence shown here is derived from an EMBL/GenBank/DDBJ whole genome shotgun (WGS) entry which is preliminary data.</text>
</comment>